<evidence type="ECO:0000313" key="4">
    <source>
        <dbReference type="EMBL" id="SPD02002.1"/>
    </source>
</evidence>
<reference evidence="4" key="1">
    <citation type="submission" date="2018-02" db="EMBL/GenBank/DDBJ databases">
        <authorList>
            <person name="Cohen D.B."/>
            <person name="Kent A.D."/>
        </authorList>
    </citation>
    <scope>NUCLEOTIDE SEQUENCE</scope>
</reference>
<feature type="compositionally biased region" description="Low complexity" evidence="1">
    <location>
        <begin position="894"/>
        <end position="904"/>
    </location>
</feature>
<dbReference type="InterPro" id="IPR032675">
    <property type="entry name" value="LRR_dom_sf"/>
</dbReference>
<feature type="compositionally biased region" description="Polar residues" evidence="1">
    <location>
        <begin position="955"/>
        <end position="971"/>
    </location>
</feature>
<dbReference type="EMBL" id="OIVN01002250">
    <property type="protein sequence ID" value="SPD02002.1"/>
    <property type="molecule type" value="Genomic_DNA"/>
</dbReference>
<dbReference type="InterPro" id="IPR044824">
    <property type="entry name" value="MAIN-like"/>
</dbReference>
<feature type="compositionally biased region" description="Basic and acidic residues" evidence="1">
    <location>
        <begin position="878"/>
        <end position="892"/>
    </location>
</feature>
<dbReference type="InterPro" id="IPR019557">
    <property type="entry name" value="AminoTfrase-like_pln_mobile"/>
</dbReference>
<dbReference type="PANTHER" id="PTHR46033">
    <property type="entry name" value="PROTEIN MAIN-LIKE 2"/>
    <property type="match status" value="1"/>
</dbReference>
<feature type="domain" description="Aminotransferase-like plant mobile" evidence="3">
    <location>
        <begin position="440"/>
        <end position="761"/>
    </location>
</feature>
<feature type="compositionally biased region" description="Acidic residues" evidence="1">
    <location>
        <begin position="1069"/>
        <end position="1080"/>
    </location>
</feature>
<keyword evidence="2" id="KW-0732">Signal</keyword>
<sequence length="1428" mass="155584">MSLKRLLYLLPLFHLILLTHSSPSMQPLCHDDESLALVESWKLEGENRDCCSWDGVNCDEHTGHVIGLDLSSSCLYGSINSNSSLFRLVHLQRLNLADNDFQLLSNPIPGIFKLPNLRFLDVKYNKNLTGYLPDFQYWRSPLEEMDLEVTNFSGEPPSFNGKPRLLDCFQYAGLQLLRTRRVLLVHRGPTGSVPWTAEQGPPECWAVVVTALEWWWPWQTSLSLFSLGCDFCFSWCCRGSFCDEVHRDQWVKKMTSSLVSSSSSLSSSLAAAGAAADRFSVTEFAVDRWITRRGPLGAPVGPPPQPGSGEELEVPPSAPAASTEAMVDASMAPPPISGESVPVAPSSVSGEAEDPQEGFAAPLIDPWYSSSPLFPLKSVDFSHPVEDWDWTGDLQATPINFDFLCVASKDWSHWVDREILDSDFWDNLVDAEVHWSILISRSCNMFRDTEALRELLRRWCPSKHTFFFSWGELTPTLEDVANHWMLPILGEYSLSNIKLSAAEEEIAAVLKKYSSTRLSGWPSTFINYKKAPIRRAAFILYWLCKCTFGNFPCYSVNTAFIPLAIRISVGHCFPLAPLFLGHLYSQLNLLHDCEIAGDSCFILSTVFNTSALQTFFWEHSVSYIYAARDRSAAWGRFFDLPQKFLNQFPSFRDNLPLVYRWVGLKPRDHDLVDALDYEENVLFRPYGDDHPGFTCASIFRKFYGPSPLIRDLKDDDYRSFSFLSTVNPGFLPTLSTAGVSFIPYCPQRVQRQFRLDQGIPIGPQETTSCVDDLTAFLKSGAFARWGGETTRVLIPGGHKLGFNTPSMGAYWQRLTRSMVDYVITGRSNKTPMSVHRKPLDSVRGGWIAYTIHLPDGWRNSVSVVEDRLIMPSKRGKGSKRDAPADPVFERTPKKSAPTASSSKKAPSKKAKAVKQGKSPLLIPSAAGESTTALVQGSTKFAAVPSKRKTRAGKGSKSTPLVPSTVEESTGAPSEEPVESTVSPAKKTKVGKESKSTTSVPFAAKESLAAPVEESVEPTVARSKPKRSSPARQTVKKNAASGPPGAGRTRSKSGPKVAHGSGGSGGDMVVVEDSDVAEEDIVASPVRKDVPQAAAVDQDEDMGKSTAGSSEAGDESMGEGHFSSSDSFFDSTPGSLPEDQIVSAGSTADDDDMSEADDLSMRAAGSAEGELAIVPHAGHDDDVAVDADVDPISFSLSQTVLSRAGFDVSMAHVMEGVSLFGVTPSLRAVPAGGFVIPASRISSEDSPVVGGAVMPKETHAQDLVESGSVVDLGVDAAGHDAPIEDAGISVVDTLAGSDHLENIGVDDAMHVSEEIDEVGITGEVTAISPPRGPTVEAGPSVSVGGLSSEVAAFFREFDARAPNPHPEQFFWSFNGPLVPFGDFWVPNDCSPYLSRLSAGHSDFHQGLQAQHWAWWTHDVLAWERVGCHG</sequence>
<dbReference type="PANTHER" id="PTHR46033:SF16">
    <property type="entry name" value="AMINOTRANSFERASE-LIKE PLANT MOBILE DOMAIN-CONTAINING PROTEIN"/>
    <property type="match status" value="1"/>
</dbReference>
<accession>A0A2N9GQT0</accession>
<dbReference type="SUPFAM" id="SSF52058">
    <property type="entry name" value="L domain-like"/>
    <property type="match status" value="1"/>
</dbReference>
<evidence type="ECO:0000256" key="1">
    <source>
        <dbReference type="SAM" id="MobiDB-lite"/>
    </source>
</evidence>
<feature type="compositionally biased region" description="Polar residues" evidence="1">
    <location>
        <begin position="927"/>
        <end position="938"/>
    </location>
</feature>
<protein>
    <recommendedName>
        <fullName evidence="3">Aminotransferase-like plant mobile domain-containing protein</fullName>
    </recommendedName>
</protein>
<organism evidence="4">
    <name type="scientific">Fagus sylvatica</name>
    <name type="common">Beechnut</name>
    <dbReference type="NCBI Taxonomy" id="28930"/>
    <lineage>
        <taxon>Eukaryota</taxon>
        <taxon>Viridiplantae</taxon>
        <taxon>Streptophyta</taxon>
        <taxon>Embryophyta</taxon>
        <taxon>Tracheophyta</taxon>
        <taxon>Spermatophyta</taxon>
        <taxon>Magnoliopsida</taxon>
        <taxon>eudicotyledons</taxon>
        <taxon>Gunneridae</taxon>
        <taxon>Pentapetalae</taxon>
        <taxon>rosids</taxon>
        <taxon>fabids</taxon>
        <taxon>Fagales</taxon>
        <taxon>Fagaceae</taxon>
        <taxon>Fagus</taxon>
    </lineage>
</organism>
<dbReference type="Gene3D" id="3.80.10.10">
    <property type="entry name" value="Ribonuclease Inhibitor"/>
    <property type="match status" value="1"/>
</dbReference>
<feature type="region of interest" description="Disordered" evidence="1">
    <location>
        <begin position="295"/>
        <end position="355"/>
    </location>
</feature>
<dbReference type="Pfam" id="PF10536">
    <property type="entry name" value="PMD"/>
    <property type="match status" value="1"/>
</dbReference>
<gene>
    <name evidence="4" type="ORF">FSB_LOCUS29884</name>
</gene>
<evidence type="ECO:0000256" key="2">
    <source>
        <dbReference type="SAM" id="SignalP"/>
    </source>
</evidence>
<name>A0A2N9GQT0_FAGSY</name>
<dbReference type="GO" id="GO:0010073">
    <property type="term" value="P:meristem maintenance"/>
    <property type="evidence" value="ECO:0007669"/>
    <property type="project" value="InterPro"/>
</dbReference>
<feature type="chain" id="PRO_5014673502" description="Aminotransferase-like plant mobile domain-containing protein" evidence="2">
    <location>
        <begin position="22"/>
        <end position="1428"/>
    </location>
</feature>
<feature type="signal peptide" evidence="2">
    <location>
        <begin position="1"/>
        <end position="21"/>
    </location>
</feature>
<evidence type="ECO:0000259" key="3">
    <source>
        <dbReference type="Pfam" id="PF10536"/>
    </source>
</evidence>
<feature type="compositionally biased region" description="Basic residues" evidence="1">
    <location>
        <begin position="905"/>
        <end position="914"/>
    </location>
</feature>
<proteinExistence type="predicted"/>
<feature type="region of interest" description="Disordered" evidence="1">
    <location>
        <begin position="872"/>
        <end position="1153"/>
    </location>
</feature>
<feature type="compositionally biased region" description="Low complexity" evidence="1">
    <location>
        <begin position="1121"/>
        <end position="1130"/>
    </location>
</feature>